<dbReference type="PANTHER" id="PTHR11927">
    <property type="entry name" value="GALACTOSIDE 2-L-FUCOSYLTRANSFERASE"/>
    <property type="match status" value="1"/>
</dbReference>
<gene>
    <name evidence="3" type="ORF">SNE25_09730</name>
</gene>
<organism evidence="3 4">
    <name type="scientific">Mucilaginibacter sabulilitoris</name>
    <dbReference type="NCBI Taxonomy" id="1173583"/>
    <lineage>
        <taxon>Bacteria</taxon>
        <taxon>Pseudomonadati</taxon>
        <taxon>Bacteroidota</taxon>
        <taxon>Sphingobacteriia</taxon>
        <taxon>Sphingobacteriales</taxon>
        <taxon>Sphingobacteriaceae</taxon>
        <taxon>Mucilaginibacter</taxon>
    </lineage>
</organism>
<evidence type="ECO:0000313" key="4">
    <source>
        <dbReference type="Proteomes" id="UP001324380"/>
    </source>
</evidence>
<dbReference type="Proteomes" id="UP001324380">
    <property type="component" value="Chromosome"/>
</dbReference>
<dbReference type="EMBL" id="CP139558">
    <property type="protein sequence ID" value="WPU95796.1"/>
    <property type="molecule type" value="Genomic_DNA"/>
</dbReference>
<dbReference type="InterPro" id="IPR002516">
    <property type="entry name" value="Glyco_trans_11"/>
</dbReference>
<evidence type="ECO:0000313" key="3">
    <source>
        <dbReference type="EMBL" id="WPU95796.1"/>
    </source>
</evidence>
<protein>
    <submittedName>
        <fullName evidence="3">Alpha-1,2-fucosyltransferase</fullName>
    </submittedName>
</protein>
<accession>A0ABZ0TSQ3</accession>
<keyword evidence="4" id="KW-1185">Reference proteome</keyword>
<reference evidence="3 4" key="1">
    <citation type="submission" date="2023-11" db="EMBL/GenBank/DDBJ databases">
        <title>Analysis of the Genomes of Mucilaginibacter gossypii cycad 4 and M. sabulilitoris SNA2: microbes with the potential for plant growth promotion.</title>
        <authorList>
            <person name="Hirsch A.M."/>
            <person name="Humm E."/>
            <person name="Rubbi M."/>
            <person name="Del Vecchio G."/>
            <person name="Ha S.M."/>
            <person name="Pellegrini M."/>
            <person name="Gunsalus R.P."/>
        </authorList>
    </citation>
    <scope>NUCLEOTIDE SEQUENCE [LARGE SCALE GENOMIC DNA]</scope>
    <source>
        <strain evidence="3 4">SNA2</strain>
    </source>
</reference>
<name>A0ABZ0TSQ3_9SPHI</name>
<evidence type="ECO:0000256" key="1">
    <source>
        <dbReference type="ARBA" id="ARBA00022676"/>
    </source>
</evidence>
<sequence length="294" mass="34812">MDVVVIFNGLGNQMSQYAFYLQKKSVNKSTYLIDFCSSQNHNGMELHRVFDIDLKVTLFQRFLMVLFKILIVEKYKIIVKPLRSLLRFFNCNVIYENFNYSFNSSYLLPSKGITFYYGGWHSEKYFLSVKDKIVKEFEFLKPIDPENVDYIHSISKHNSIGIHIRRGDYLDADNFNLFGDVCNKAYFEAAIDLIENKLNNPHFFVFSNDMSWVKANLFMNKVTYITCNNGKNSWKDMYLMSLCKHNIISNSTFSWWGAWLNKNVDKLVISPKRYLKKDKFTDFYPESWTKLADY</sequence>
<proteinExistence type="predicted"/>
<dbReference type="PANTHER" id="PTHR11927:SF9">
    <property type="entry name" value="L-FUCOSYLTRANSFERASE"/>
    <property type="match status" value="1"/>
</dbReference>
<keyword evidence="2" id="KW-0808">Transferase</keyword>
<dbReference type="Pfam" id="PF01531">
    <property type="entry name" value="Glyco_transf_11"/>
    <property type="match status" value="1"/>
</dbReference>
<dbReference type="Gene3D" id="3.40.50.11350">
    <property type="match status" value="1"/>
</dbReference>
<evidence type="ECO:0000256" key="2">
    <source>
        <dbReference type="ARBA" id="ARBA00022679"/>
    </source>
</evidence>
<dbReference type="RefSeq" id="WP_321564902.1">
    <property type="nucleotide sequence ID" value="NZ_CP139558.1"/>
</dbReference>
<dbReference type="CDD" id="cd11301">
    <property type="entry name" value="Fut1_Fut2_like"/>
    <property type="match status" value="1"/>
</dbReference>
<keyword evidence="1" id="KW-0328">Glycosyltransferase</keyword>